<reference evidence="1 2" key="1">
    <citation type="journal article" date="2022" name="Nat. Ecol. Evol.">
        <title>A masculinizing supergene underlies an exaggerated male reproductive morph in a spider.</title>
        <authorList>
            <person name="Hendrickx F."/>
            <person name="De Corte Z."/>
            <person name="Sonet G."/>
            <person name="Van Belleghem S.M."/>
            <person name="Kostlbacher S."/>
            <person name="Vangestel C."/>
        </authorList>
    </citation>
    <scope>NUCLEOTIDE SEQUENCE [LARGE SCALE GENOMIC DNA]</scope>
    <source>
        <strain evidence="1">W744_W776</strain>
    </source>
</reference>
<protein>
    <submittedName>
        <fullName evidence="1">Uncharacterized protein</fullName>
    </submittedName>
</protein>
<gene>
    <name evidence="1" type="ORF">JTE90_007116</name>
</gene>
<organism evidence="1 2">
    <name type="scientific">Oedothorax gibbosus</name>
    <dbReference type="NCBI Taxonomy" id="931172"/>
    <lineage>
        <taxon>Eukaryota</taxon>
        <taxon>Metazoa</taxon>
        <taxon>Ecdysozoa</taxon>
        <taxon>Arthropoda</taxon>
        <taxon>Chelicerata</taxon>
        <taxon>Arachnida</taxon>
        <taxon>Araneae</taxon>
        <taxon>Araneomorphae</taxon>
        <taxon>Entelegynae</taxon>
        <taxon>Araneoidea</taxon>
        <taxon>Linyphiidae</taxon>
        <taxon>Erigoninae</taxon>
        <taxon>Oedothorax</taxon>
    </lineage>
</organism>
<name>A0AAV6VSM5_9ARAC</name>
<evidence type="ECO:0000313" key="1">
    <source>
        <dbReference type="EMBL" id="KAG8198812.1"/>
    </source>
</evidence>
<dbReference type="EMBL" id="JAFNEN010000035">
    <property type="protein sequence ID" value="KAG8198812.1"/>
    <property type="molecule type" value="Genomic_DNA"/>
</dbReference>
<accession>A0AAV6VSM5</accession>
<sequence length="156" mass="17840">MQVQGLQNDPKTCENGGVSSGFVQKQDGEVSMMGQDHRKMGIACKRASVYTKTQRRRLFEGRKRLQNKNFRVRKCPQTHLEINMRTCQKFLTPEETPKGSNSSAVFVVVKVEILVFDIVRLLLVRGKAEQLVVGRSINKMTFRLQAFWDGLKIPKL</sequence>
<dbReference type="Proteomes" id="UP000827092">
    <property type="component" value="Unassembled WGS sequence"/>
</dbReference>
<proteinExistence type="predicted"/>
<comment type="caution">
    <text evidence="1">The sequence shown here is derived from an EMBL/GenBank/DDBJ whole genome shotgun (WGS) entry which is preliminary data.</text>
</comment>
<evidence type="ECO:0000313" key="2">
    <source>
        <dbReference type="Proteomes" id="UP000827092"/>
    </source>
</evidence>
<dbReference type="AlphaFoldDB" id="A0AAV6VSM5"/>
<keyword evidence="2" id="KW-1185">Reference proteome</keyword>